<evidence type="ECO:0000256" key="1">
    <source>
        <dbReference type="SAM" id="Phobius"/>
    </source>
</evidence>
<proteinExistence type="predicted"/>
<comment type="caution">
    <text evidence="2">The sequence shown here is derived from an EMBL/GenBank/DDBJ whole genome shotgun (WGS) entry which is preliminary data.</text>
</comment>
<dbReference type="EMBL" id="JXTB01000216">
    <property type="protein sequence ID" value="PON52658.1"/>
    <property type="molecule type" value="Genomic_DNA"/>
</dbReference>
<name>A0A2P5BV42_PARAD</name>
<sequence>MIWSGEKFLVAASISLMEIIWSEGWNDELSSTDVRPGFGTLVGVGWFGTRFSTLHIFSTTAEMIVAAIMTTATHARMASTVGSMEMKFIIFLLLLFLTIKGLYRFHVERLLGVFVYGVVLESYKGVHEISG</sequence>
<feature type="transmembrane region" description="Helical" evidence="1">
    <location>
        <begin position="54"/>
        <end position="76"/>
    </location>
</feature>
<gene>
    <name evidence="2" type="ORF">PanWU01x14_207680</name>
</gene>
<keyword evidence="3" id="KW-1185">Reference proteome</keyword>
<reference evidence="3" key="1">
    <citation type="submission" date="2016-06" db="EMBL/GenBank/DDBJ databases">
        <title>Parallel loss of symbiosis genes in relatives of nitrogen-fixing non-legume Parasponia.</title>
        <authorList>
            <person name="Van Velzen R."/>
            <person name="Holmer R."/>
            <person name="Bu F."/>
            <person name="Rutten L."/>
            <person name="Van Zeijl A."/>
            <person name="Liu W."/>
            <person name="Santuari L."/>
            <person name="Cao Q."/>
            <person name="Sharma T."/>
            <person name="Shen D."/>
            <person name="Roswanjaya Y."/>
            <person name="Wardhani T."/>
            <person name="Kalhor M.S."/>
            <person name="Jansen J."/>
            <person name="Van den Hoogen J."/>
            <person name="Gungor B."/>
            <person name="Hartog M."/>
            <person name="Hontelez J."/>
            <person name="Verver J."/>
            <person name="Yang W.-C."/>
            <person name="Schijlen E."/>
            <person name="Repin R."/>
            <person name="Schilthuizen M."/>
            <person name="Schranz E."/>
            <person name="Heidstra R."/>
            <person name="Miyata K."/>
            <person name="Fedorova E."/>
            <person name="Kohlen W."/>
            <person name="Bisseling T."/>
            <person name="Smit S."/>
            <person name="Geurts R."/>
        </authorList>
    </citation>
    <scope>NUCLEOTIDE SEQUENCE [LARGE SCALE GENOMIC DNA]</scope>
    <source>
        <strain evidence="3">cv. WU1-14</strain>
    </source>
</reference>
<dbReference type="AlphaFoldDB" id="A0A2P5BV42"/>
<organism evidence="2 3">
    <name type="scientific">Parasponia andersonii</name>
    <name type="common">Sponia andersonii</name>
    <dbReference type="NCBI Taxonomy" id="3476"/>
    <lineage>
        <taxon>Eukaryota</taxon>
        <taxon>Viridiplantae</taxon>
        <taxon>Streptophyta</taxon>
        <taxon>Embryophyta</taxon>
        <taxon>Tracheophyta</taxon>
        <taxon>Spermatophyta</taxon>
        <taxon>Magnoliopsida</taxon>
        <taxon>eudicotyledons</taxon>
        <taxon>Gunneridae</taxon>
        <taxon>Pentapetalae</taxon>
        <taxon>rosids</taxon>
        <taxon>fabids</taxon>
        <taxon>Rosales</taxon>
        <taxon>Cannabaceae</taxon>
        <taxon>Parasponia</taxon>
    </lineage>
</organism>
<accession>A0A2P5BV42</accession>
<protein>
    <submittedName>
        <fullName evidence="2">Uncharacterized protein</fullName>
    </submittedName>
</protein>
<dbReference type="Proteomes" id="UP000237105">
    <property type="component" value="Unassembled WGS sequence"/>
</dbReference>
<evidence type="ECO:0000313" key="3">
    <source>
        <dbReference type="Proteomes" id="UP000237105"/>
    </source>
</evidence>
<keyword evidence="1" id="KW-0472">Membrane</keyword>
<feature type="transmembrane region" description="Helical" evidence="1">
    <location>
        <begin position="88"/>
        <end position="106"/>
    </location>
</feature>
<keyword evidence="1" id="KW-1133">Transmembrane helix</keyword>
<evidence type="ECO:0000313" key="2">
    <source>
        <dbReference type="EMBL" id="PON52658.1"/>
    </source>
</evidence>
<keyword evidence="1" id="KW-0812">Transmembrane</keyword>